<dbReference type="InterPro" id="IPR000873">
    <property type="entry name" value="AMP-dep_synth/lig_dom"/>
</dbReference>
<dbReference type="InterPro" id="IPR042099">
    <property type="entry name" value="ANL_N_sf"/>
</dbReference>
<gene>
    <name evidence="4" type="ORF">METBISCDRAFT_29433</name>
</gene>
<protein>
    <submittedName>
        <fullName evidence="4">Acetyl-CoA synthetase-like protein</fullName>
    </submittedName>
</protein>
<name>A0A4P9ZL66_9ASCO</name>
<evidence type="ECO:0000256" key="1">
    <source>
        <dbReference type="ARBA" id="ARBA00022741"/>
    </source>
</evidence>
<dbReference type="GO" id="GO:0016020">
    <property type="term" value="C:membrane"/>
    <property type="evidence" value="ECO:0007669"/>
    <property type="project" value="TreeGrafter"/>
</dbReference>
<evidence type="ECO:0000259" key="3">
    <source>
        <dbReference type="Pfam" id="PF00501"/>
    </source>
</evidence>
<sequence length="650" mass="71904">MNTIPYANQSQKEILHLIQSQVPAKTEEVCDAVPLPGTQEKGYSAICRNKKAVNGLISVPHPSVRTVKNLFSTTASLCLNREDQGTKKRAADGSLLPYLWELWGSVFFVHSSNPFLTDSGCHRKIAQHSRTVENNEISFNLTLYSHNLREWCIVDLACAKYFITNTALYDTLGPDSTKYIFGLTESSLVVCSKDKAESLVNMKRENLSLSNLVSLIVMEPLTPEDAGFVSLARESNIILHIFDQVLKFGALTLLPAIAPSPETVYTISFTSGTTFAPEAVFLTHVNAVAPLVFVLSNSISKKNVRYYCFLPLAHIYGRMSLTLSYLLGTAIGLPQSPAPLTLLNDVKELQPHILALVPRVYVKLESAIRAPTISNAEKPLLAKLFNNAIEKLDLMLQYDSADGKHLLSDLLSGLLPSGSAPVAPDTMKFLKAALNVDFGQGYGLTESFAGICAFMCYEAQPGSCGPISVTCEANLRDLPEMNYLASDLRGQRIFCEYFKNPLETAKVEDKDGWFNTGDVARFDPKNEREYITPEKIENTYLSRFPQLAQIFVHSDSLKSCLVGIVGVTVEGIKPLLKSRFYKDVNSAEEVAEGFERLHNIEIGVVPLKAEDGVLTPTMKVKREVTMKLFAESIMLIYSEESLNREISTKL</sequence>
<feature type="domain" description="AMP-dependent synthetase/ligase" evidence="3">
    <location>
        <begin position="143"/>
        <end position="490"/>
    </location>
</feature>
<reference evidence="5" key="1">
    <citation type="journal article" date="2018" name="Nat. Microbiol.">
        <title>Leveraging single-cell genomics to expand the fungal tree of life.</title>
        <authorList>
            <person name="Ahrendt S.R."/>
            <person name="Quandt C.A."/>
            <person name="Ciobanu D."/>
            <person name="Clum A."/>
            <person name="Salamov A."/>
            <person name="Andreopoulos B."/>
            <person name="Cheng J.F."/>
            <person name="Woyke T."/>
            <person name="Pelin A."/>
            <person name="Henrissat B."/>
            <person name="Reynolds N.K."/>
            <person name="Benny G.L."/>
            <person name="Smith M.E."/>
            <person name="James T.Y."/>
            <person name="Grigoriev I.V."/>
        </authorList>
    </citation>
    <scope>NUCLEOTIDE SEQUENCE [LARGE SCALE GENOMIC DNA]</scope>
    <source>
        <strain evidence="5">Baker2002</strain>
    </source>
</reference>
<dbReference type="GO" id="GO:0004467">
    <property type="term" value="F:long-chain fatty acid-CoA ligase activity"/>
    <property type="evidence" value="ECO:0007669"/>
    <property type="project" value="TreeGrafter"/>
</dbReference>
<dbReference type="OrthoDB" id="1700726at2759"/>
<keyword evidence="5" id="KW-1185">Reference proteome</keyword>
<evidence type="ECO:0000313" key="4">
    <source>
        <dbReference type="EMBL" id="RKP32930.1"/>
    </source>
</evidence>
<evidence type="ECO:0000256" key="2">
    <source>
        <dbReference type="ARBA" id="ARBA00022840"/>
    </source>
</evidence>
<dbReference type="GO" id="GO:0005524">
    <property type="term" value="F:ATP binding"/>
    <property type="evidence" value="ECO:0007669"/>
    <property type="project" value="UniProtKB-KW"/>
</dbReference>
<dbReference type="GO" id="GO:0005783">
    <property type="term" value="C:endoplasmic reticulum"/>
    <property type="evidence" value="ECO:0007669"/>
    <property type="project" value="TreeGrafter"/>
</dbReference>
<dbReference type="SUPFAM" id="SSF56801">
    <property type="entry name" value="Acetyl-CoA synthetase-like"/>
    <property type="match status" value="1"/>
</dbReference>
<keyword evidence="2" id="KW-0067">ATP-binding</keyword>
<organism evidence="4 5">
    <name type="scientific">Metschnikowia bicuspidata</name>
    <dbReference type="NCBI Taxonomy" id="27322"/>
    <lineage>
        <taxon>Eukaryota</taxon>
        <taxon>Fungi</taxon>
        <taxon>Dikarya</taxon>
        <taxon>Ascomycota</taxon>
        <taxon>Saccharomycotina</taxon>
        <taxon>Pichiomycetes</taxon>
        <taxon>Metschnikowiaceae</taxon>
        <taxon>Metschnikowia</taxon>
    </lineage>
</organism>
<keyword evidence="1" id="KW-0547">Nucleotide-binding</keyword>
<dbReference type="Pfam" id="PF00501">
    <property type="entry name" value="AMP-binding"/>
    <property type="match status" value="1"/>
</dbReference>
<dbReference type="PANTHER" id="PTHR43272">
    <property type="entry name" value="LONG-CHAIN-FATTY-ACID--COA LIGASE"/>
    <property type="match status" value="1"/>
</dbReference>
<dbReference type="AlphaFoldDB" id="A0A4P9ZL66"/>
<evidence type="ECO:0000313" key="5">
    <source>
        <dbReference type="Proteomes" id="UP000268321"/>
    </source>
</evidence>
<dbReference type="EMBL" id="ML004429">
    <property type="protein sequence ID" value="RKP32930.1"/>
    <property type="molecule type" value="Genomic_DNA"/>
</dbReference>
<dbReference type="Proteomes" id="UP000268321">
    <property type="component" value="Unassembled WGS sequence"/>
</dbReference>
<accession>A0A4P9ZL66</accession>
<dbReference type="PANTHER" id="PTHR43272:SF33">
    <property type="entry name" value="AMP-BINDING DOMAIN-CONTAINING PROTEIN-RELATED"/>
    <property type="match status" value="1"/>
</dbReference>
<dbReference type="Gene3D" id="3.40.50.12780">
    <property type="entry name" value="N-terminal domain of ligase-like"/>
    <property type="match status" value="1"/>
</dbReference>
<proteinExistence type="predicted"/>